<comment type="caution">
    <text evidence="2">The sequence shown here is derived from an EMBL/GenBank/DDBJ whole genome shotgun (WGS) entry which is preliminary data.</text>
</comment>
<proteinExistence type="predicted"/>
<dbReference type="AlphaFoldDB" id="A0A7Y9RZW7"/>
<dbReference type="InterPro" id="IPR052061">
    <property type="entry name" value="PTE-AB_protein"/>
</dbReference>
<dbReference type="CDD" id="cd03443">
    <property type="entry name" value="PaaI_thioesterase"/>
    <property type="match status" value="1"/>
</dbReference>
<dbReference type="Proteomes" id="UP000540656">
    <property type="component" value="Unassembled WGS sequence"/>
</dbReference>
<dbReference type="PANTHER" id="PTHR47260:SF1">
    <property type="entry name" value="UPF0644 PROTEIN PB2B4.06"/>
    <property type="match status" value="1"/>
</dbReference>
<name>A0A7Y9RZW7_9ACTN</name>
<reference evidence="2 3" key="1">
    <citation type="submission" date="2020-07" db="EMBL/GenBank/DDBJ databases">
        <title>Sequencing the genomes of 1000 actinobacteria strains.</title>
        <authorList>
            <person name="Klenk H.-P."/>
        </authorList>
    </citation>
    <scope>NUCLEOTIDE SEQUENCE [LARGE SCALE GENOMIC DNA]</scope>
    <source>
        <strain evidence="2 3">DSM 23819</strain>
    </source>
</reference>
<evidence type="ECO:0000259" key="1">
    <source>
        <dbReference type="Pfam" id="PF03061"/>
    </source>
</evidence>
<sequence>MSDYRIEEVTEEQLAREREVQGGLAATTRELIDAVLRSTVPDDEMIEIRKELAAITERLRASQIPSSHGVTINPEGGTSRNYGNAVVGMRNPIAPPLDITWHEDGLVTTDFHLGAAYEGPPGLVHGGVSALLLDQVAGEAAAAGHKAGMTGTLSLRYERPTPLGELHAEAKVDRVEGIKTIVVGHISDSEGPTVRCEGIFIMPRWARENGEGKPSIFE</sequence>
<evidence type="ECO:0000313" key="3">
    <source>
        <dbReference type="Proteomes" id="UP000540656"/>
    </source>
</evidence>
<organism evidence="2 3">
    <name type="scientific">Nocardioides daedukensis</name>
    <dbReference type="NCBI Taxonomy" id="634462"/>
    <lineage>
        <taxon>Bacteria</taxon>
        <taxon>Bacillati</taxon>
        <taxon>Actinomycetota</taxon>
        <taxon>Actinomycetes</taxon>
        <taxon>Propionibacteriales</taxon>
        <taxon>Nocardioidaceae</taxon>
        <taxon>Nocardioides</taxon>
    </lineage>
</organism>
<keyword evidence="3" id="KW-1185">Reference proteome</keyword>
<dbReference type="InterPro" id="IPR029069">
    <property type="entry name" value="HotDog_dom_sf"/>
</dbReference>
<evidence type="ECO:0000313" key="2">
    <source>
        <dbReference type="EMBL" id="NYG59706.1"/>
    </source>
</evidence>
<dbReference type="InterPro" id="IPR006683">
    <property type="entry name" value="Thioestr_dom"/>
</dbReference>
<protein>
    <submittedName>
        <fullName evidence="2">Acyl-coenzyme A thioesterase PaaI-like protein</fullName>
    </submittedName>
</protein>
<dbReference type="Pfam" id="PF03061">
    <property type="entry name" value="4HBT"/>
    <property type="match status" value="1"/>
</dbReference>
<dbReference type="EMBL" id="JACCAA010000001">
    <property type="protein sequence ID" value="NYG59706.1"/>
    <property type="molecule type" value="Genomic_DNA"/>
</dbReference>
<dbReference type="Gene3D" id="3.10.129.10">
    <property type="entry name" value="Hotdog Thioesterase"/>
    <property type="match status" value="1"/>
</dbReference>
<feature type="domain" description="Thioesterase" evidence="1">
    <location>
        <begin position="122"/>
        <end position="192"/>
    </location>
</feature>
<dbReference type="RefSeq" id="WP_179502724.1">
    <property type="nucleotide sequence ID" value="NZ_JACCAA010000001.1"/>
</dbReference>
<gene>
    <name evidence="2" type="ORF">BJ980_002629</name>
</gene>
<dbReference type="SUPFAM" id="SSF54637">
    <property type="entry name" value="Thioesterase/thiol ester dehydrase-isomerase"/>
    <property type="match status" value="1"/>
</dbReference>
<accession>A0A7Y9RZW7</accession>
<dbReference type="PANTHER" id="PTHR47260">
    <property type="entry name" value="UPF0644 PROTEIN PB2B4.06"/>
    <property type="match status" value="1"/>
</dbReference>